<protein>
    <submittedName>
        <fullName evidence="2">C2H2-type zinc finger-containing protein</fullName>
    </submittedName>
</protein>
<dbReference type="EMBL" id="ASPP01004306">
    <property type="protein sequence ID" value="ETO32308.1"/>
    <property type="molecule type" value="Genomic_DNA"/>
</dbReference>
<accession>X6P2D9</accession>
<feature type="region of interest" description="Disordered" evidence="1">
    <location>
        <begin position="122"/>
        <end position="176"/>
    </location>
</feature>
<proteinExistence type="predicted"/>
<keyword evidence="3" id="KW-1185">Reference proteome</keyword>
<comment type="caution">
    <text evidence="2">The sequence shown here is derived from an EMBL/GenBank/DDBJ whole genome shotgun (WGS) entry which is preliminary data.</text>
</comment>
<sequence length="217" mass="25124">MENTKMEEKNVEILETQHFDTDKKKKYSLNIKDIIVTQTITFETAEKEPSQYARLIEAKEKRLKEAISKDSIDEAKETINNETKEKRISEAIAEERLNGATKKTTQSMCFFKNILVNPKVVSSGNKQEQQEPQQQPQPSQKPQHVQQPSEQAQQQRRKPTKRTIRNVNDDDITQEKVKAPKRARILNVKSFTEHQRSGGDDKQFIRYLISSNIGEVV</sequence>
<dbReference type="AlphaFoldDB" id="X6P2D9"/>
<name>X6P2D9_RETFI</name>
<evidence type="ECO:0000313" key="2">
    <source>
        <dbReference type="EMBL" id="ETO32308.1"/>
    </source>
</evidence>
<evidence type="ECO:0000313" key="3">
    <source>
        <dbReference type="Proteomes" id="UP000023152"/>
    </source>
</evidence>
<gene>
    <name evidence="2" type="ORF">RFI_04810</name>
</gene>
<reference evidence="2 3" key="1">
    <citation type="journal article" date="2013" name="Curr. Biol.">
        <title>The Genome of the Foraminiferan Reticulomyxa filosa.</title>
        <authorList>
            <person name="Glockner G."/>
            <person name="Hulsmann N."/>
            <person name="Schleicher M."/>
            <person name="Noegel A.A."/>
            <person name="Eichinger L."/>
            <person name="Gallinger C."/>
            <person name="Pawlowski J."/>
            <person name="Sierra R."/>
            <person name="Euteneuer U."/>
            <person name="Pillet L."/>
            <person name="Moustafa A."/>
            <person name="Platzer M."/>
            <person name="Groth M."/>
            <person name="Szafranski K."/>
            <person name="Schliwa M."/>
        </authorList>
    </citation>
    <scope>NUCLEOTIDE SEQUENCE [LARGE SCALE GENOMIC DNA]</scope>
</reference>
<organism evidence="2 3">
    <name type="scientific">Reticulomyxa filosa</name>
    <dbReference type="NCBI Taxonomy" id="46433"/>
    <lineage>
        <taxon>Eukaryota</taxon>
        <taxon>Sar</taxon>
        <taxon>Rhizaria</taxon>
        <taxon>Retaria</taxon>
        <taxon>Foraminifera</taxon>
        <taxon>Monothalamids</taxon>
        <taxon>Reticulomyxidae</taxon>
        <taxon>Reticulomyxa</taxon>
    </lineage>
</organism>
<feature type="compositionally biased region" description="Basic residues" evidence="1">
    <location>
        <begin position="155"/>
        <end position="164"/>
    </location>
</feature>
<evidence type="ECO:0000256" key="1">
    <source>
        <dbReference type="SAM" id="MobiDB-lite"/>
    </source>
</evidence>
<feature type="compositionally biased region" description="Low complexity" evidence="1">
    <location>
        <begin position="126"/>
        <end position="154"/>
    </location>
</feature>
<dbReference type="Proteomes" id="UP000023152">
    <property type="component" value="Unassembled WGS sequence"/>
</dbReference>